<dbReference type="AlphaFoldDB" id="A0AAD5U7C1"/>
<feature type="domain" description="Cyclin-like" evidence="6">
    <location>
        <begin position="294"/>
        <end position="378"/>
    </location>
</feature>
<dbReference type="InterPro" id="IPR046965">
    <property type="entry name" value="Cyclin_A/B-like"/>
</dbReference>
<dbReference type="GO" id="GO:0044772">
    <property type="term" value="P:mitotic cell cycle phase transition"/>
    <property type="evidence" value="ECO:0007669"/>
    <property type="project" value="InterPro"/>
</dbReference>
<dbReference type="Proteomes" id="UP001211065">
    <property type="component" value="Unassembled WGS sequence"/>
</dbReference>
<dbReference type="InterPro" id="IPR048258">
    <property type="entry name" value="Cyclins_cyclin-box"/>
</dbReference>
<protein>
    <submittedName>
        <fullName evidence="8">G2/mitotic-specific cyclin</fullName>
    </submittedName>
</protein>
<dbReference type="GO" id="GO:0051301">
    <property type="term" value="P:cell division"/>
    <property type="evidence" value="ECO:0007669"/>
    <property type="project" value="UniProtKB-KW"/>
</dbReference>
<evidence type="ECO:0000256" key="4">
    <source>
        <dbReference type="RuleBase" id="RU000383"/>
    </source>
</evidence>
<dbReference type="SMART" id="SM00385">
    <property type="entry name" value="CYCLIN"/>
    <property type="match status" value="2"/>
</dbReference>
<keyword evidence="3" id="KW-0131">Cell cycle</keyword>
<keyword evidence="1" id="KW-0132">Cell division</keyword>
<feature type="compositionally biased region" description="Polar residues" evidence="5">
    <location>
        <begin position="105"/>
        <end position="114"/>
    </location>
</feature>
<dbReference type="InterPro" id="IPR036915">
    <property type="entry name" value="Cyclin-like_sf"/>
</dbReference>
<reference evidence="8" key="1">
    <citation type="submission" date="2020-05" db="EMBL/GenBank/DDBJ databases">
        <title>Phylogenomic resolution of chytrid fungi.</title>
        <authorList>
            <person name="Stajich J.E."/>
            <person name="Amses K."/>
            <person name="Simmons R."/>
            <person name="Seto K."/>
            <person name="Myers J."/>
            <person name="Bonds A."/>
            <person name="Quandt C.A."/>
            <person name="Barry K."/>
            <person name="Liu P."/>
            <person name="Grigoriev I."/>
            <person name="Longcore J.E."/>
            <person name="James T.Y."/>
        </authorList>
    </citation>
    <scope>NUCLEOTIDE SEQUENCE</scope>
    <source>
        <strain evidence="8">JEL0476</strain>
    </source>
</reference>
<evidence type="ECO:0000259" key="7">
    <source>
        <dbReference type="SMART" id="SM01332"/>
    </source>
</evidence>
<keyword evidence="2 4" id="KW-0195">Cyclin</keyword>
<organism evidence="8 9">
    <name type="scientific">Clydaea vesicula</name>
    <dbReference type="NCBI Taxonomy" id="447962"/>
    <lineage>
        <taxon>Eukaryota</taxon>
        <taxon>Fungi</taxon>
        <taxon>Fungi incertae sedis</taxon>
        <taxon>Chytridiomycota</taxon>
        <taxon>Chytridiomycota incertae sedis</taxon>
        <taxon>Chytridiomycetes</taxon>
        <taxon>Lobulomycetales</taxon>
        <taxon>Lobulomycetaceae</taxon>
        <taxon>Clydaea</taxon>
    </lineage>
</organism>
<dbReference type="SUPFAM" id="SSF47954">
    <property type="entry name" value="Cyclin-like"/>
    <property type="match status" value="2"/>
</dbReference>
<name>A0AAD5U7C1_9FUNG</name>
<feature type="domain" description="Cyclin C-terminal" evidence="7">
    <location>
        <begin position="387"/>
        <end position="501"/>
    </location>
</feature>
<dbReference type="CDD" id="cd20568">
    <property type="entry name" value="CYCLIN_CLBs_yeast_rpt1"/>
    <property type="match status" value="1"/>
</dbReference>
<evidence type="ECO:0000256" key="1">
    <source>
        <dbReference type="ARBA" id="ARBA00022618"/>
    </source>
</evidence>
<feature type="region of interest" description="Disordered" evidence="5">
    <location>
        <begin position="103"/>
        <end position="140"/>
    </location>
</feature>
<evidence type="ECO:0000313" key="8">
    <source>
        <dbReference type="EMBL" id="KAJ3223532.1"/>
    </source>
</evidence>
<evidence type="ECO:0000259" key="6">
    <source>
        <dbReference type="SMART" id="SM00385"/>
    </source>
</evidence>
<dbReference type="FunFam" id="1.10.472.10:FF:000001">
    <property type="entry name" value="G2/mitotic-specific cyclin"/>
    <property type="match status" value="1"/>
</dbReference>
<dbReference type="InterPro" id="IPR004367">
    <property type="entry name" value="Cyclin_C-dom"/>
</dbReference>
<dbReference type="InterPro" id="IPR013763">
    <property type="entry name" value="Cyclin-like_dom"/>
</dbReference>
<dbReference type="PROSITE" id="PS00292">
    <property type="entry name" value="CYCLINS"/>
    <property type="match status" value="1"/>
</dbReference>
<feature type="domain" description="Cyclin-like" evidence="6">
    <location>
        <begin position="391"/>
        <end position="472"/>
    </location>
</feature>
<feature type="compositionally biased region" description="Basic and acidic residues" evidence="5">
    <location>
        <begin position="126"/>
        <end position="140"/>
    </location>
</feature>
<dbReference type="EMBL" id="JADGJW010000126">
    <property type="protein sequence ID" value="KAJ3223532.1"/>
    <property type="molecule type" value="Genomic_DNA"/>
</dbReference>
<evidence type="ECO:0000256" key="3">
    <source>
        <dbReference type="ARBA" id="ARBA00023306"/>
    </source>
</evidence>
<dbReference type="CDD" id="cd20512">
    <property type="entry name" value="CYCLIN_CLBs_yeast_rpt2"/>
    <property type="match status" value="1"/>
</dbReference>
<dbReference type="InterPro" id="IPR006671">
    <property type="entry name" value="Cyclin_N"/>
</dbReference>
<dbReference type="Pfam" id="PF02984">
    <property type="entry name" value="Cyclin_C"/>
    <property type="match status" value="1"/>
</dbReference>
<proteinExistence type="inferred from homology"/>
<comment type="caution">
    <text evidence="8">The sequence shown here is derived from an EMBL/GenBank/DDBJ whole genome shotgun (WGS) entry which is preliminary data.</text>
</comment>
<dbReference type="PIRSF" id="PIRSF001771">
    <property type="entry name" value="Cyclin_A_B_D_E"/>
    <property type="match status" value="1"/>
</dbReference>
<gene>
    <name evidence="8" type="primary">CLB2_2</name>
    <name evidence="8" type="ORF">HK099_001010</name>
</gene>
<dbReference type="PANTHER" id="PTHR10177">
    <property type="entry name" value="CYCLINS"/>
    <property type="match status" value="1"/>
</dbReference>
<dbReference type="GO" id="GO:0016538">
    <property type="term" value="F:cyclin-dependent protein serine/threonine kinase regulator activity"/>
    <property type="evidence" value="ECO:0007669"/>
    <property type="project" value="InterPro"/>
</dbReference>
<accession>A0AAD5U7C1</accession>
<evidence type="ECO:0000256" key="5">
    <source>
        <dbReference type="SAM" id="MobiDB-lite"/>
    </source>
</evidence>
<comment type="similarity">
    <text evidence="4">Belongs to the cyclin family.</text>
</comment>
<keyword evidence="9" id="KW-1185">Reference proteome</keyword>
<dbReference type="Gene3D" id="1.10.472.10">
    <property type="entry name" value="Cyclin-like"/>
    <property type="match status" value="2"/>
</dbReference>
<sequence length="521" mass="58769">MIAVSSCSTSYVAPKRAVSLLNITKTAVNVQIKQFSRITLKKLERIAAAKAIKTKTDENSRLIVKDTKITKQKTTIQVTTNNPLKNTLQKQVPTRKRPALGDVNINATQPSQGNGKALKPGTHAKKPADKVTKPAPKEPKEAVKVNVDEKENATVAQERFKAGGQVKETRTSVFQQSTQIVNKKVVVSLPDVSPVTKPPGAQLSVKKPIPNIESIKKVTREIDMESEVHVAKKSKFTGWDDLDADDVSDPLMVSEYVVEIYEYLKEVEIETKPSPDYMSIQTELKWKMRTILIDWLVDVHSKFRLLPETLFLAVNLIDRFLSLRVVSCAKLQLVGIAAMFIASKYEEVSHPTIANFIFLADGGYNEEEVLKAERYILQVLNFGLQYPNPMNFLRRCSKAENYDMQTRTLGKYLMEITLMDHRFLEYVPSAIAGAALYLSRKMLNKGGWDVNLAHYSSYSEEELEPVAQLMLDYLSKPSAQESIFNKYSTKRYLKASVFVDDWMKKHKATESASSDENDSEY</sequence>
<evidence type="ECO:0000256" key="2">
    <source>
        <dbReference type="ARBA" id="ARBA00023127"/>
    </source>
</evidence>
<dbReference type="Pfam" id="PF00134">
    <property type="entry name" value="Cyclin_N"/>
    <property type="match status" value="1"/>
</dbReference>
<dbReference type="SMART" id="SM01332">
    <property type="entry name" value="Cyclin_C"/>
    <property type="match status" value="1"/>
</dbReference>
<evidence type="ECO:0000313" key="9">
    <source>
        <dbReference type="Proteomes" id="UP001211065"/>
    </source>
</evidence>
<dbReference type="InterPro" id="IPR039361">
    <property type="entry name" value="Cyclin"/>
</dbReference>